<dbReference type="AlphaFoldDB" id="A8QVW3"/>
<accession>A8QVW3</accession>
<dbReference type="EMBL" id="EF137743">
    <property type="protein sequence ID" value="ABO37087.1"/>
    <property type="molecule type" value="Genomic_DNA"/>
</dbReference>
<reference evidence="1" key="1">
    <citation type="journal article" date="2007" name="Infect. Immun.">
        <title>Genome differences between Treponema pallidum subsp. pallidum strain Nichols and T. paraluiscuniculi strain Cuniculi A.</title>
        <authorList>
            <person name="Strouhal M."/>
            <person name="Smajs D."/>
            <person name="Matejkova P."/>
            <person name="Sodergren E."/>
            <person name="Amin A.G."/>
            <person name="Howell J.K."/>
            <person name="Norris S.J."/>
            <person name="Weinstock G.M."/>
        </authorList>
    </citation>
    <scope>NUCLEOTIDE SEQUENCE</scope>
    <source>
        <strain evidence="1">Cuniculi A</strain>
    </source>
</reference>
<protein>
    <submittedName>
        <fullName evidence="1">Uncharacterized protein</fullName>
    </submittedName>
</protein>
<evidence type="ECO:0000313" key="1">
    <source>
        <dbReference type="EMBL" id="ABO37087.1"/>
    </source>
</evidence>
<sequence length="136" mass="15255">MDGHVQPASYEMSLAPAGAAARAWDKVFCVKRMCARVLFLCSTSYQEQGLQQQLFCSYRLYVLWFAPAWTTPLLSLPSQCTLSSLLDGATIGCNAPDTSEKLNEPPHSRSPRLRCPALRLSYAPRGWRSRVRSWPC</sequence>
<proteinExistence type="predicted"/>
<name>A8QVW3_9SPIR</name>
<organism evidence="1">
    <name type="scientific">Treponema paraluiscuniculi</name>
    <dbReference type="NCBI Taxonomy" id="53435"/>
    <lineage>
        <taxon>Bacteria</taxon>
        <taxon>Pseudomonadati</taxon>
        <taxon>Spirochaetota</taxon>
        <taxon>Spirochaetia</taxon>
        <taxon>Spirochaetales</taxon>
        <taxon>Treponemataceae</taxon>
        <taxon>Treponema</taxon>
    </lineage>
</organism>